<proteinExistence type="predicted"/>
<dbReference type="EMBL" id="DS989844">
    <property type="protein sequence ID" value="EDX77368.1"/>
    <property type="molecule type" value="Genomic_DNA"/>
</dbReference>
<dbReference type="STRING" id="118168.MC7420_505"/>
<protein>
    <submittedName>
        <fullName evidence="1">Uncharacterized protein</fullName>
    </submittedName>
</protein>
<name>B4VLR8_9CYAN</name>
<reference evidence="1 2" key="1">
    <citation type="submission" date="2008-07" db="EMBL/GenBank/DDBJ databases">
        <authorList>
            <person name="Tandeau de Marsac N."/>
            <person name="Ferriera S."/>
            <person name="Johnson J."/>
            <person name="Kravitz S."/>
            <person name="Beeson K."/>
            <person name="Sutton G."/>
            <person name="Rogers Y.-H."/>
            <person name="Friedman R."/>
            <person name="Frazier M."/>
            <person name="Venter J.C."/>
        </authorList>
    </citation>
    <scope>NUCLEOTIDE SEQUENCE [LARGE SCALE GENOMIC DNA]</scope>
    <source>
        <strain evidence="1 2">PCC 7420</strain>
    </source>
</reference>
<evidence type="ECO:0000313" key="2">
    <source>
        <dbReference type="Proteomes" id="UP000003835"/>
    </source>
</evidence>
<evidence type="ECO:0000313" key="1">
    <source>
        <dbReference type="EMBL" id="EDX77368.1"/>
    </source>
</evidence>
<accession>B4VLR8</accession>
<gene>
    <name evidence="1" type="ORF">MC7420_505</name>
</gene>
<organism evidence="1 2">
    <name type="scientific">Coleofasciculus chthonoplastes PCC 7420</name>
    <dbReference type="NCBI Taxonomy" id="118168"/>
    <lineage>
        <taxon>Bacteria</taxon>
        <taxon>Bacillati</taxon>
        <taxon>Cyanobacteriota</taxon>
        <taxon>Cyanophyceae</taxon>
        <taxon>Coleofasciculales</taxon>
        <taxon>Coleofasciculaceae</taxon>
        <taxon>Coleofasciculus</taxon>
    </lineage>
</organism>
<sequence length="53" mass="6101">MGIRAIPATQLYVEILYNPYQGLKQYTTLDSVLFYTVEILYNPYQGLKLCPIA</sequence>
<dbReference type="Proteomes" id="UP000003835">
    <property type="component" value="Unassembled WGS sequence"/>
</dbReference>
<dbReference type="AlphaFoldDB" id="B4VLR8"/>
<dbReference type="HOGENOM" id="CLU_3060461_0_0_3"/>
<keyword evidence="2" id="KW-1185">Reference proteome</keyword>